<dbReference type="SUPFAM" id="SSF54427">
    <property type="entry name" value="NTF2-like"/>
    <property type="match status" value="1"/>
</dbReference>
<comment type="caution">
    <text evidence="2">The sequence shown here is derived from an EMBL/GenBank/DDBJ whole genome shotgun (WGS) entry which is preliminary data.</text>
</comment>
<dbReference type="RefSeq" id="WP_146933075.1">
    <property type="nucleotide sequence ID" value="NZ_CBCSHZ010000023.1"/>
</dbReference>
<accession>A0A5C6ZSY2</accession>
<dbReference type="EMBL" id="VORY01000013">
    <property type="protein sequence ID" value="TXD93195.1"/>
    <property type="molecule type" value="Genomic_DNA"/>
</dbReference>
<dbReference type="InterPro" id="IPR032710">
    <property type="entry name" value="NTF2-like_dom_sf"/>
</dbReference>
<protein>
    <submittedName>
        <fullName evidence="2">Nuclear transport factor 2 family protein</fullName>
    </submittedName>
</protein>
<evidence type="ECO:0000259" key="1">
    <source>
        <dbReference type="Pfam" id="PF12680"/>
    </source>
</evidence>
<reference evidence="2 3" key="1">
    <citation type="submission" date="2019-08" db="EMBL/GenBank/DDBJ databases">
        <title>Genome sequence of Gillisia hiemivivida IC154 (type strain).</title>
        <authorList>
            <person name="Bowman J.P."/>
        </authorList>
    </citation>
    <scope>NUCLEOTIDE SEQUENCE [LARGE SCALE GENOMIC DNA]</scope>
    <source>
        <strain evidence="2 3">IC154</strain>
    </source>
</reference>
<dbReference type="OrthoDB" id="1452256at2"/>
<proteinExistence type="predicted"/>
<dbReference type="InterPro" id="IPR037401">
    <property type="entry name" value="SnoaL-like"/>
</dbReference>
<keyword evidence="3" id="KW-1185">Reference proteome</keyword>
<dbReference type="Proteomes" id="UP000321367">
    <property type="component" value="Unassembled WGS sequence"/>
</dbReference>
<evidence type="ECO:0000313" key="2">
    <source>
        <dbReference type="EMBL" id="TXD93195.1"/>
    </source>
</evidence>
<dbReference type="AlphaFoldDB" id="A0A5C6ZSY2"/>
<dbReference type="Gene3D" id="3.10.450.50">
    <property type="match status" value="1"/>
</dbReference>
<evidence type="ECO:0000313" key="3">
    <source>
        <dbReference type="Proteomes" id="UP000321367"/>
    </source>
</evidence>
<gene>
    <name evidence="2" type="ORF">ES724_11330</name>
</gene>
<organism evidence="2 3">
    <name type="scientific">Gillisia hiemivivida</name>
    <dbReference type="NCBI Taxonomy" id="291190"/>
    <lineage>
        <taxon>Bacteria</taxon>
        <taxon>Pseudomonadati</taxon>
        <taxon>Bacteroidota</taxon>
        <taxon>Flavobacteriia</taxon>
        <taxon>Flavobacteriales</taxon>
        <taxon>Flavobacteriaceae</taxon>
        <taxon>Gillisia</taxon>
    </lineage>
</organism>
<sequence>MASSEKHLVESFYNSEFYKDPSQVSKHFHPDAELFWNSSAGFNKMSVNDLEEICTEMGKSFEYIRPEISHLLQDDKMVTIRITFFTKTIENPDEEIPMTHMVAIWEIKDGKMFKGYQMSQPADDSPDNLASFMAINL</sequence>
<name>A0A5C6ZSY2_9FLAO</name>
<dbReference type="Pfam" id="PF12680">
    <property type="entry name" value="SnoaL_2"/>
    <property type="match status" value="1"/>
</dbReference>
<feature type="domain" description="SnoaL-like" evidence="1">
    <location>
        <begin position="9"/>
        <end position="112"/>
    </location>
</feature>